<dbReference type="InterPro" id="IPR025110">
    <property type="entry name" value="AMP-bd_C"/>
</dbReference>
<feature type="domain" description="AMP-binding enzyme C-terminal" evidence="7">
    <location>
        <begin position="353"/>
        <end position="431"/>
    </location>
</feature>
<dbReference type="Pfam" id="PF00501">
    <property type="entry name" value="AMP-binding"/>
    <property type="match status" value="1"/>
</dbReference>
<evidence type="ECO:0000256" key="1">
    <source>
        <dbReference type="ARBA" id="ARBA00006432"/>
    </source>
</evidence>
<accession>A0A0F9EIV0</accession>
<dbReference type="Gene3D" id="3.30.300.30">
    <property type="match status" value="1"/>
</dbReference>
<comment type="caution">
    <text evidence="8">The sequence shown here is derived from an EMBL/GenBank/DDBJ whole genome shotgun (WGS) entry which is preliminary data.</text>
</comment>
<dbReference type="Pfam" id="PF13193">
    <property type="entry name" value="AMP-binding_C"/>
    <property type="match status" value="1"/>
</dbReference>
<keyword evidence="3" id="KW-0436">Ligase</keyword>
<dbReference type="GO" id="GO:0003987">
    <property type="term" value="F:acetate-CoA ligase activity"/>
    <property type="evidence" value="ECO:0007669"/>
    <property type="project" value="UniProtKB-EC"/>
</dbReference>
<evidence type="ECO:0000259" key="6">
    <source>
        <dbReference type="Pfam" id="PF00501"/>
    </source>
</evidence>
<dbReference type="EMBL" id="LAZR01024812">
    <property type="protein sequence ID" value="KKL73929.1"/>
    <property type="molecule type" value="Genomic_DNA"/>
</dbReference>
<dbReference type="SUPFAM" id="SSF56801">
    <property type="entry name" value="Acetyl-CoA synthetase-like"/>
    <property type="match status" value="1"/>
</dbReference>
<dbReference type="InterPro" id="IPR020845">
    <property type="entry name" value="AMP-binding_CS"/>
</dbReference>
<dbReference type="PROSITE" id="PS00455">
    <property type="entry name" value="AMP_BINDING"/>
    <property type="match status" value="1"/>
</dbReference>
<dbReference type="FunFam" id="3.30.300.30:FF:000005">
    <property type="entry name" value="Acyl-coenzyme A synthetase ACSM5, mitochondrial"/>
    <property type="match status" value="1"/>
</dbReference>
<organism evidence="8">
    <name type="scientific">marine sediment metagenome</name>
    <dbReference type="NCBI Taxonomy" id="412755"/>
    <lineage>
        <taxon>unclassified sequences</taxon>
        <taxon>metagenomes</taxon>
        <taxon>ecological metagenomes</taxon>
    </lineage>
</organism>
<dbReference type="Gene3D" id="3.40.50.12780">
    <property type="entry name" value="N-terminal domain of ligase-like"/>
    <property type="match status" value="1"/>
</dbReference>
<dbReference type="EC" id="6.2.1.1" evidence="2"/>
<evidence type="ECO:0000256" key="2">
    <source>
        <dbReference type="ARBA" id="ARBA00013275"/>
    </source>
</evidence>
<dbReference type="GO" id="GO:0005524">
    <property type="term" value="F:ATP binding"/>
    <property type="evidence" value="ECO:0007669"/>
    <property type="project" value="UniProtKB-KW"/>
</dbReference>
<name>A0A0F9EIV0_9ZZZZ</name>
<dbReference type="InterPro" id="IPR000873">
    <property type="entry name" value="AMP-dep_synth/lig_dom"/>
</dbReference>
<dbReference type="NCBIfam" id="NF003313">
    <property type="entry name" value="PRK04319.1"/>
    <property type="match status" value="1"/>
</dbReference>
<evidence type="ECO:0000259" key="7">
    <source>
        <dbReference type="Pfam" id="PF13193"/>
    </source>
</evidence>
<evidence type="ECO:0000256" key="5">
    <source>
        <dbReference type="ARBA" id="ARBA00022840"/>
    </source>
</evidence>
<dbReference type="InterPro" id="IPR042099">
    <property type="entry name" value="ANL_N_sf"/>
</dbReference>
<dbReference type="InterPro" id="IPR045851">
    <property type="entry name" value="AMP-bd_C_sf"/>
</dbReference>
<dbReference type="GO" id="GO:0006085">
    <property type="term" value="P:acetyl-CoA biosynthetic process"/>
    <property type="evidence" value="ECO:0007669"/>
    <property type="project" value="TreeGrafter"/>
</dbReference>
<feature type="domain" description="AMP-dependent synthetase/ligase" evidence="6">
    <location>
        <begin position="1"/>
        <end position="289"/>
    </location>
</feature>
<proteinExistence type="inferred from homology"/>
<dbReference type="PANTHER" id="PTHR24095">
    <property type="entry name" value="ACETYL-COENZYME A SYNTHETASE"/>
    <property type="match status" value="1"/>
</dbReference>
<evidence type="ECO:0000313" key="8">
    <source>
        <dbReference type="EMBL" id="KKL73929.1"/>
    </source>
</evidence>
<comment type="similarity">
    <text evidence="1">Belongs to the ATP-dependent AMP-binding enzyme family.</text>
</comment>
<sequence>KVGAIAGPMFSAFGPAAIRDRLLNSEAKALITTPELNQRVNEAKEELPMLKYIILVGAKDNLKKGELSYESEINKASEAFNITWVNPEDYLYILYTSGTTGKPKGVTHVHNDMISHYITTKWVLDLRADDVYWCTADPGWVTGTVYGIWGPWLNGISQVVYSGRYDAEKWYSIIEKHKVTVWYTAPTALRMLMKAGDEIIKKYDLSSLRYICSVGEPLNPEVIRWGLGVYNLPIHDNWWQTETGSIMIANYPSLPIKPGSMGKPFPGICAKIIDAKGKELPSGKHGFLALKPGWPSMLRKIWRDRDKYNEYFRTSGWYATGDTAYMDDDGYFWFVGRADDVINTAGHRVGPFEVESALVEHEAIAEAGVIGKPDKERGEIIKAFVVLNQGHQSSDGLKKDIQEFIKKRLAAHAYPREIEFTQNVPKTRSGKIMRRVLKARDLGLPTGDLSTLEED</sequence>
<keyword evidence="4" id="KW-0547">Nucleotide-binding</keyword>
<reference evidence="8" key="1">
    <citation type="journal article" date="2015" name="Nature">
        <title>Complex archaea that bridge the gap between prokaryotes and eukaryotes.</title>
        <authorList>
            <person name="Spang A."/>
            <person name="Saw J.H."/>
            <person name="Jorgensen S.L."/>
            <person name="Zaremba-Niedzwiedzka K."/>
            <person name="Martijn J."/>
            <person name="Lind A.E."/>
            <person name="van Eijk R."/>
            <person name="Schleper C."/>
            <person name="Guy L."/>
            <person name="Ettema T.J."/>
        </authorList>
    </citation>
    <scope>NUCLEOTIDE SEQUENCE</scope>
</reference>
<dbReference type="PANTHER" id="PTHR24095:SF14">
    <property type="entry name" value="ACETYL-COENZYME A SYNTHETASE 1"/>
    <property type="match status" value="1"/>
</dbReference>
<evidence type="ECO:0000256" key="4">
    <source>
        <dbReference type="ARBA" id="ARBA00022741"/>
    </source>
</evidence>
<protein>
    <recommendedName>
        <fullName evidence="2">acetate--CoA ligase</fullName>
        <ecNumber evidence="2">6.2.1.1</ecNumber>
    </recommendedName>
</protein>
<feature type="non-terminal residue" evidence="8">
    <location>
        <position position="1"/>
    </location>
</feature>
<keyword evidence="5" id="KW-0067">ATP-binding</keyword>
<evidence type="ECO:0000256" key="3">
    <source>
        <dbReference type="ARBA" id="ARBA00022598"/>
    </source>
</evidence>
<dbReference type="AlphaFoldDB" id="A0A0F9EIV0"/>
<dbReference type="GO" id="GO:0005829">
    <property type="term" value="C:cytosol"/>
    <property type="evidence" value="ECO:0007669"/>
    <property type="project" value="TreeGrafter"/>
</dbReference>
<gene>
    <name evidence="8" type="ORF">LCGC14_2069990</name>
</gene>